<dbReference type="PANTHER" id="PTHR45138:SF9">
    <property type="entry name" value="DIGUANYLATE CYCLASE DGCM-RELATED"/>
    <property type="match status" value="1"/>
</dbReference>
<proteinExistence type="predicted"/>
<dbReference type="EMBL" id="JAHLDV010000012">
    <property type="protein sequence ID" value="MBU3159657.1"/>
    <property type="molecule type" value="Genomic_DNA"/>
</dbReference>
<feature type="domain" description="GGDEF" evidence="2">
    <location>
        <begin position="243"/>
        <end position="374"/>
    </location>
</feature>
<reference evidence="3 4" key="1">
    <citation type="submission" date="2021-06" db="EMBL/GenBank/DDBJ databases">
        <title>Clostridia strains as spoilage organisms.</title>
        <authorList>
            <person name="Wambui J."/>
            <person name="Stephan R."/>
            <person name="Stevens M.J.A."/>
        </authorList>
    </citation>
    <scope>NUCLEOTIDE SEQUENCE [LARGE SCALE GENOMIC DNA]</scope>
    <source>
        <strain evidence="3 4">DSM 14204</strain>
    </source>
</reference>
<feature type="transmembrane region" description="Helical" evidence="1">
    <location>
        <begin position="38"/>
        <end position="61"/>
    </location>
</feature>
<name>A0ABS6BUX8_9CLOT</name>
<organism evidence="3 4">
    <name type="scientific">Clostridium frigoris</name>
    <dbReference type="NCBI Taxonomy" id="205327"/>
    <lineage>
        <taxon>Bacteria</taxon>
        <taxon>Bacillati</taxon>
        <taxon>Bacillota</taxon>
        <taxon>Clostridia</taxon>
        <taxon>Eubacteriales</taxon>
        <taxon>Clostridiaceae</taxon>
        <taxon>Clostridium</taxon>
    </lineage>
</organism>
<feature type="transmembrane region" description="Helical" evidence="1">
    <location>
        <begin position="104"/>
        <end position="129"/>
    </location>
</feature>
<dbReference type="NCBIfam" id="TIGR00254">
    <property type="entry name" value="GGDEF"/>
    <property type="match status" value="1"/>
</dbReference>
<dbReference type="CDD" id="cd01949">
    <property type="entry name" value="GGDEF"/>
    <property type="match status" value="1"/>
</dbReference>
<evidence type="ECO:0000313" key="4">
    <source>
        <dbReference type="Proteomes" id="UP000776252"/>
    </source>
</evidence>
<feature type="transmembrane region" description="Helical" evidence="1">
    <location>
        <begin position="196"/>
        <end position="217"/>
    </location>
</feature>
<keyword evidence="4" id="KW-1185">Reference proteome</keyword>
<feature type="transmembrane region" description="Helical" evidence="1">
    <location>
        <begin position="6"/>
        <end position="26"/>
    </location>
</feature>
<evidence type="ECO:0000256" key="1">
    <source>
        <dbReference type="SAM" id="Phobius"/>
    </source>
</evidence>
<keyword evidence="1" id="KW-0812">Transmembrane</keyword>
<evidence type="ECO:0000259" key="2">
    <source>
        <dbReference type="PROSITE" id="PS50887"/>
    </source>
</evidence>
<protein>
    <submittedName>
        <fullName evidence="3">GGDEF domain-containing protein</fullName>
    </submittedName>
</protein>
<dbReference type="RefSeq" id="WP_216147572.1">
    <property type="nucleotide sequence ID" value="NZ_JAHLDV010000012.1"/>
</dbReference>
<accession>A0ABS6BUX8</accession>
<sequence>MTIMISLISTDVLAIIALCFTISFAKRNVAVSNKKNRIYIFAAVTTIILLILEITTILMEFSNDNKLMIPHRIANILGFSLSPLVPVILLFFNSNKEKNFLHNCFLTMPLCFNAFICILSYKTGFIFFVNAQNQYTRGNLFLMPTIICMFYYVLFVIAVIKNSVKYEMEDKKILIPVLFIPILGIILQIIFKNLILIWGCTSISLLIYYIFLLELQFKYDAQTGIKNRVAFENEMERYGNEENNATIIMFDLNNLKRTNDKYGHKAGDEMIFHAAKIVEESFIGIGKAYRIGGDEFCVICNDITKKILDSALFNLDDLLIKINQKRYIEIVIAYGYAFYNKNKNENINSTFVKADKAMYIHKAKLKESYGVNLAENDKCEEIID</sequence>
<gene>
    <name evidence="3" type="ORF">KPL37_07830</name>
</gene>
<keyword evidence="1" id="KW-1133">Transmembrane helix</keyword>
<dbReference type="SMART" id="SM00267">
    <property type="entry name" value="GGDEF"/>
    <property type="match status" value="1"/>
</dbReference>
<evidence type="ECO:0000313" key="3">
    <source>
        <dbReference type="EMBL" id="MBU3159657.1"/>
    </source>
</evidence>
<dbReference type="PROSITE" id="PS50887">
    <property type="entry name" value="GGDEF"/>
    <property type="match status" value="1"/>
</dbReference>
<dbReference type="PANTHER" id="PTHR45138">
    <property type="entry name" value="REGULATORY COMPONENTS OF SENSORY TRANSDUCTION SYSTEM"/>
    <property type="match status" value="1"/>
</dbReference>
<keyword evidence="1" id="KW-0472">Membrane</keyword>
<dbReference type="Proteomes" id="UP000776252">
    <property type="component" value="Unassembled WGS sequence"/>
</dbReference>
<feature type="transmembrane region" description="Helical" evidence="1">
    <location>
        <begin position="173"/>
        <end position="190"/>
    </location>
</feature>
<dbReference type="Pfam" id="PF00990">
    <property type="entry name" value="GGDEF"/>
    <property type="match status" value="1"/>
</dbReference>
<dbReference type="InterPro" id="IPR000160">
    <property type="entry name" value="GGDEF_dom"/>
</dbReference>
<comment type="caution">
    <text evidence="3">The sequence shown here is derived from an EMBL/GenBank/DDBJ whole genome shotgun (WGS) entry which is preliminary data.</text>
</comment>
<dbReference type="InterPro" id="IPR050469">
    <property type="entry name" value="Diguanylate_Cyclase"/>
</dbReference>
<feature type="transmembrane region" description="Helical" evidence="1">
    <location>
        <begin position="141"/>
        <end position="161"/>
    </location>
</feature>
<feature type="transmembrane region" description="Helical" evidence="1">
    <location>
        <begin position="73"/>
        <end position="92"/>
    </location>
</feature>